<dbReference type="InterPro" id="IPR003593">
    <property type="entry name" value="AAA+_ATPase"/>
</dbReference>
<evidence type="ECO:0000313" key="3">
    <source>
        <dbReference type="Proteomes" id="UP000238169"/>
    </source>
</evidence>
<dbReference type="Gene3D" id="3.40.50.300">
    <property type="entry name" value="P-loop containing nucleotide triphosphate hydrolases"/>
    <property type="match status" value="1"/>
</dbReference>
<dbReference type="GO" id="GO:0004252">
    <property type="term" value="F:serine-type endopeptidase activity"/>
    <property type="evidence" value="ECO:0007669"/>
    <property type="project" value="InterPro"/>
</dbReference>
<dbReference type="GO" id="GO:0005524">
    <property type="term" value="F:ATP binding"/>
    <property type="evidence" value="ECO:0007669"/>
    <property type="project" value="InterPro"/>
</dbReference>
<dbReference type="OrthoDB" id="8552455at2"/>
<dbReference type="InterPro" id="IPR027417">
    <property type="entry name" value="P-loop_NTPase"/>
</dbReference>
<gene>
    <name evidence="2" type="ORF">NOV72_01361</name>
</gene>
<evidence type="ECO:0000259" key="1">
    <source>
        <dbReference type="SMART" id="SM00382"/>
    </source>
</evidence>
<proteinExistence type="predicted"/>
<dbReference type="GO" id="GO:0030163">
    <property type="term" value="P:protein catabolic process"/>
    <property type="evidence" value="ECO:0007669"/>
    <property type="project" value="InterPro"/>
</dbReference>
<protein>
    <submittedName>
        <fullName evidence="2">ATPase AAA</fullName>
    </submittedName>
</protein>
<keyword evidence="3" id="KW-1185">Reference proteome</keyword>
<dbReference type="GO" id="GO:0016887">
    <property type="term" value="F:ATP hydrolysis activity"/>
    <property type="evidence" value="ECO:0007669"/>
    <property type="project" value="InterPro"/>
</dbReference>
<dbReference type="InterPro" id="IPR027065">
    <property type="entry name" value="Lon_Prtase"/>
</dbReference>
<name>A0A2U3I1W4_9BURK</name>
<dbReference type="SUPFAM" id="SSF52540">
    <property type="entry name" value="P-loop containing nucleoside triphosphate hydrolases"/>
    <property type="match status" value="1"/>
</dbReference>
<dbReference type="PANTHER" id="PTHR10046">
    <property type="entry name" value="ATP DEPENDENT LON PROTEASE FAMILY MEMBER"/>
    <property type="match status" value="1"/>
</dbReference>
<dbReference type="InterPro" id="IPR003959">
    <property type="entry name" value="ATPase_AAA_core"/>
</dbReference>
<evidence type="ECO:0000313" key="2">
    <source>
        <dbReference type="EMBL" id="SPB14112.1"/>
    </source>
</evidence>
<dbReference type="Pfam" id="PF00004">
    <property type="entry name" value="AAA"/>
    <property type="match status" value="1"/>
</dbReference>
<dbReference type="EMBL" id="OGTP01000003">
    <property type="protein sequence ID" value="SPB14112.1"/>
    <property type="molecule type" value="Genomic_DNA"/>
</dbReference>
<organism evidence="2 3">
    <name type="scientific">Caballeronia novacaledonica</name>
    <dbReference type="NCBI Taxonomy" id="1544861"/>
    <lineage>
        <taxon>Bacteria</taxon>
        <taxon>Pseudomonadati</taxon>
        <taxon>Pseudomonadota</taxon>
        <taxon>Betaproteobacteria</taxon>
        <taxon>Burkholderiales</taxon>
        <taxon>Burkholderiaceae</taxon>
        <taxon>Caballeronia</taxon>
    </lineage>
</organism>
<dbReference type="GO" id="GO:0004176">
    <property type="term" value="F:ATP-dependent peptidase activity"/>
    <property type="evidence" value="ECO:0007669"/>
    <property type="project" value="InterPro"/>
</dbReference>
<reference evidence="3" key="1">
    <citation type="submission" date="2018-01" db="EMBL/GenBank/DDBJ databases">
        <authorList>
            <person name="Peeters C."/>
        </authorList>
    </citation>
    <scope>NUCLEOTIDE SEQUENCE [LARGE SCALE GENOMIC DNA]</scope>
</reference>
<dbReference type="SMART" id="SM00382">
    <property type="entry name" value="AAA"/>
    <property type="match status" value="1"/>
</dbReference>
<feature type="domain" description="AAA+ ATPase" evidence="1">
    <location>
        <begin position="89"/>
        <end position="237"/>
    </location>
</feature>
<dbReference type="AlphaFoldDB" id="A0A2U3I1W4"/>
<accession>A0A2U3I1W4</accession>
<dbReference type="RefSeq" id="WP_106853846.1">
    <property type="nucleotide sequence ID" value="NZ_OGTP01000003.1"/>
</dbReference>
<dbReference type="Proteomes" id="UP000238169">
    <property type="component" value="Unassembled WGS sequence"/>
</dbReference>
<sequence length="325" mass="35934">MNNHVEFVDVREFVGLLERCNPGKEEEKTVSRWATMLLENSRKTFGALRTDVLDVRLDKLAQHHPNFAEVIGWIEAELAFAKVAGRGLDFQRLLLVGPPGTGKTTFGLELADVLGVPSEVVAMNQRQAGSFLTGTEQHWANTQPGAVFRLLARSQVINPIMVLDEIEKAAKDPRWDPLAGLYTLLERRTARQFADAALPDVHLNASHMNWIATANSTEDLSSALLSRFNTFEIRRLTADEMAALVQRMYARLIDENPGVRSHVDEQLPADVSDALVGAMESGRDVDRVLRRILGRVLQSGGRMNVGTVGEMIAPSATARQKIGFV</sequence>